<name>A0AAE3ZEH6_9ACTN</name>
<organism evidence="3 4">
    <name type="scientific">Haloactinomyces albus</name>
    <dbReference type="NCBI Taxonomy" id="1352928"/>
    <lineage>
        <taxon>Bacteria</taxon>
        <taxon>Bacillati</taxon>
        <taxon>Actinomycetota</taxon>
        <taxon>Actinomycetes</taxon>
        <taxon>Actinopolysporales</taxon>
        <taxon>Actinopolysporaceae</taxon>
        <taxon>Haloactinomyces</taxon>
    </lineage>
</organism>
<dbReference type="RefSeq" id="WP_310272178.1">
    <property type="nucleotide sequence ID" value="NZ_JAVDXW010000001.1"/>
</dbReference>
<dbReference type="AlphaFoldDB" id="A0AAE3ZEH6"/>
<evidence type="ECO:0000259" key="2">
    <source>
        <dbReference type="Pfam" id="PF13625"/>
    </source>
</evidence>
<feature type="region of interest" description="Disordered" evidence="1">
    <location>
        <begin position="644"/>
        <end position="664"/>
    </location>
</feature>
<dbReference type="Pfam" id="PF13625">
    <property type="entry name" value="Helicase_C_3"/>
    <property type="match status" value="1"/>
</dbReference>
<sequence length="766" mass="81999">MPGSSRADSSSPADWPSLVDWLRARSDDELLALLRARPDLATPAPADISVLATRAGVRSSVARTYEELDSFTLSVLEALVLLDADESPVSSTALAEFLGSDITRARVRRSLAVLRERALVWGEEAQLSLIPAVRETISTFPGGLGGAAPELTEARARDMLDTLDEEERRLVDALAVGPPVGRTKDANTRASLEQAQTPIQRLLARNLLLRRDSATVELPRQLALAVRGDRPMGSVEPEEPLLDARSHGQPTLDSTAAGEVLELSRHAELLIESWGEQPPDVLRSGGVGIRELRRTGKALEIDENRTALIVELAAAAGLIADSADESAEWVPTVHADTWLASAPEQRWLPLARTWMDMPRLPGLIGTRDEKDRPLGPLSEELRHPSAPRERRRILSLLDELPSGHGVRTPEDAVAVLAWRAPRRGGRLRDDLVRWTLSEATALGIIALGGLTTAGRALLEGDANEAARLLGTALPEPLDHVMVQADLTVVAAGRLEPDLASEMNLVADVESAGSATVYRISEASVRRALDAGRSADDLHALFRNRSRTPVPQSLTYLVDDVARRHGRLRAGTASSFLRCDDPVLLAEVLANPAVSGLELRRIAPTILISPLPLGEVVGGLQTAGFAPVAEGPDGRVLDLRPGARRVSGRGRAAQPPAPASTPDEEQLAERVRTMRAGDHAAAARRGDTVVPERGRPSATATLALLQDAARQRRSVWLGFVDAHGGATQRVVEPVSVGGGVLQGFDQGLGEVGSFPLHRITSVAVVEE</sequence>
<dbReference type="EMBL" id="JAVDXW010000001">
    <property type="protein sequence ID" value="MDR7301529.1"/>
    <property type="molecule type" value="Genomic_DNA"/>
</dbReference>
<evidence type="ECO:0000313" key="3">
    <source>
        <dbReference type="EMBL" id="MDR7301529.1"/>
    </source>
</evidence>
<accession>A0AAE3ZEH6</accession>
<evidence type="ECO:0000256" key="1">
    <source>
        <dbReference type="SAM" id="MobiDB-lite"/>
    </source>
</evidence>
<gene>
    <name evidence="3" type="ORF">JOF55_001710</name>
</gene>
<evidence type="ECO:0000313" key="4">
    <source>
        <dbReference type="Proteomes" id="UP001180845"/>
    </source>
</evidence>
<keyword evidence="4" id="KW-1185">Reference proteome</keyword>
<dbReference type="InterPro" id="IPR032830">
    <property type="entry name" value="XPB/Ssl2_N"/>
</dbReference>
<feature type="region of interest" description="Disordered" evidence="1">
    <location>
        <begin position="365"/>
        <end position="386"/>
    </location>
</feature>
<feature type="domain" description="Helicase XPB/Ssl2 N-terminal" evidence="2">
    <location>
        <begin position="480"/>
        <end position="602"/>
    </location>
</feature>
<feature type="compositionally biased region" description="Basic and acidic residues" evidence="1">
    <location>
        <begin position="366"/>
        <end position="386"/>
    </location>
</feature>
<comment type="caution">
    <text evidence="3">The sequence shown here is derived from an EMBL/GenBank/DDBJ whole genome shotgun (WGS) entry which is preliminary data.</text>
</comment>
<dbReference type="Proteomes" id="UP001180845">
    <property type="component" value="Unassembled WGS sequence"/>
</dbReference>
<protein>
    <recommendedName>
        <fullName evidence="2">Helicase XPB/Ssl2 N-terminal domain-containing protein</fullName>
    </recommendedName>
</protein>
<proteinExistence type="predicted"/>
<reference evidence="3" key="1">
    <citation type="submission" date="2023-07" db="EMBL/GenBank/DDBJ databases">
        <title>Sequencing the genomes of 1000 actinobacteria strains.</title>
        <authorList>
            <person name="Klenk H.-P."/>
        </authorList>
    </citation>
    <scope>NUCLEOTIDE SEQUENCE</scope>
    <source>
        <strain evidence="3">DSM 45977</strain>
    </source>
</reference>